<dbReference type="Proteomes" id="UP000276309">
    <property type="component" value="Chromosome"/>
</dbReference>
<dbReference type="NCBIfam" id="NF040656">
    <property type="entry name" value="GHMP_GYDIA"/>
    <property type="match status" value="1"/>
</dbReference>
<dbReference type="KEGG" id="emar:D1013_18055"/>
<evidence type="ECO:0000313" key="2">
    <source>
        <dbReference type="Proteomes" id="UP000276309"/>
    </source>
</evidence>
<dbReference type="Gene3D" id="3.30.230.10">
    <property type="match status" value="1"/>
</dbReference>
<protein>
    <submittedName>
        <fullName evidence="1">GHMP kinase</fullName>
    </submittedName>
</protein>
<proteinExistence type="predicted"/>
<sequence length="304" mass="34550">MVEYYSHGKLLLTAEYAVLDGAKCLAVPTKLGQSLRVSPLKKSLIEWKSFDHQGNLWFEKEITIEKLRESEISKEENPVLHTLLKLLREAIKLNPEFLSEEKGYRVETYLEFQKDWGLGSSSTLINNIASWAGVDAFQLLWNGFSGSGYDIACAQNDGAITYSIDRNKPLIEKVDFNPPFSENIYLVYLERKQNSRDGIARYKNLKSGKASMLKRITELTEEIIDCRELQHFENLITEHEDIIAKAIDMPKVKNRLFNDYTGGCIKSLGAWGGDFILATGDAGTPDYFKNKGFNTVLPYQQMVI</sequence>
<accession>A0A3G2LAB9</accession>
<dbReference type="EMBL" id="CP032050">
    <property type="protein sequence ID" value="AYN69151.1"/>
    <property type="molecule type" value="Genomic_DNA"/>
</dbReference>
<dbReference type="AlphaFoldDB" id="A0A3G2LAB9"/>
<dbReference type="InterPro" id="IPR020568">
    <property type="entry name" value="Ribosomal_Su5_D2-typ_SF"/>
</dbReference>
<organism evidence="1 2">
    <name type="scientific">Euzebyella marina</name>
    <dbReference type="NCBI Taxonomy" id="1761453"/>
    <lineage>
        <taxon>Bacteria</taxon>
        <taxon>Pseudomonadati</taxon>
        <taxon>Bacteroidota</taxon>
        <taxon>Flavobacteriia</taxon>
        <taxon>Flavobacteriales</taxon>
        <taxon>Flavobacteriaceae</taxon>
        <taxon>Euzebyella</taxon>
    </lineage>
</organism>
<keyword evidence="1" id="KW-0808">Transferase</keyword>
<gene>
    <name evidence="1" type="ORF">D1013_18055</name>
</gene>
<keyword evidence="2" id="KW-1185">Reference proteome</keyword>
<dbReference type="InterPro" id="IPR047765">
    <property type="entry name" value="GHMP_GYDIA-like"/>
</dbReference>
<keyword evidence="1" id="KW-0418">Kinase</keyword>
<dbReference type="SUPFAM" id="SSF54211">
    <property type="entry name" value="Ribosomal protein S5 domain 2-like"/>
    <property type="match status" value="1"/>
</dbReference>
<reference evidence="1 2" key="1">
    <citation type="submission" date="2018-08" db="EMBL/GenBank/DDBJ databases">
        <title>The reduced genetic potential of extracellular carbohydrate catabolism in Euzebyella marina RN62, a Flavobacteriia bacterium isolated from the hadal water.</title>
        <authorList>
            <person name="Xue C."/>
        </authorList>
    </citation>
    <scope>NUCLEOTIDE SEQUENCE [LARGE SCALE GENOMIC DNA]</scope>
    <source>
        <strain evidence="1 2">RN62</strain>
    </source>
</reference>
<evidence type="ECO:0000313" key="1">
    <source>
        <dbReference type="EMBL" id="AYN69151.1"/>
    </source>
</evidence>
<dbReference type="GO" id="GO:0016301">
    <property type="term" value="F:kinase activity"/>
    <property type="evidence" value="ECO:0007669"/>
    <property type="project" value="UniProtKB-KW"/>
</dbReference>
<name>A0A3G2LAB9_9FLAO</name>
<dbReference type="OrthoDB" id="5288719at2"/>
<dbReference type="InterPro" id="IPR014721">
    <property type="entry name" value="Ribsml_uS5_D2-typ_fold_subgr"/>
</dbReference>